<dbReference type="GO" id="GO:0036424">
    <property type="term" value="F:L-phosphoserine phosphatase activity"/>
    <property type="evidence" value="ECO:0007669"/>
    <property type="project" value="TreeGrafter"/>
</dbReference>
<dbReference type="GO" id="GO:0000287">
    <property type="term" value="F:magnesium ion binding"/>
    <property type="evidence" value="ECO:0007669"/>
    <property type="project" value="TreeGrafter"/>
</dbReference>
<dbReference type="KEGG" id="bcm:Bcenmc03_2202"/>
<dbReference type="Gene3D" id="1.20.1440.100">
    <property type="entry name" value="SG protein - dephosphorylation function"/>
    <property type="match status" value="1"/>
</dbReference>
<accession>B1JV63</accession>
<dbReference type="Gene3D" id="3.40.50.1000">
    <property type="entry name" value="HAD superfamily/HAD-like"/>
    <property type="match status" value="1"/>
</dbReference>
<gene>
    <name evidence="1" type="ordered locus">Bcenmc03_2202</name>
</gene>
<dbReference type="NCBIfam" id="TIGR01488">
    <property type="entry name" value="HAD-SF-IB"/>
    <property type="match status" value="1"/>
</dbReference>
<dbReference type="InterPro" id="IPR023214">
    <property type="entry name" value="HAD_sf"/>
</dbReference>
<dbReference type="AlphaFoldDB" id="B1JV63"/>
<organism evidence="1 2">
    <name type="scientific">Burkholderia orbicola (strain MC0-3)</name>
    <dbReference type="NCBI Taxonomy" id="406425"/>
    <lineage>
        <taxon>Bacteria</taxon>
        <taxon>Pseudomonadati</taxon>
        <taxon>Pseudomonadota</taxon>
        <taxon>Betaproteobacteria</taxon>
        <taxon>Burkholderiales</taxon>
        <taxon>Burkholderiaceae</taxon>
        <taxon>Burkholderia</taxon>
        <taxon>Burkholderia cepacia complex</taxon>
        <taxon>Burkholderia orbicola</taxon>
    </lineage>
</organism>
<dbReference type="CDD" id="cd02612">
    <property type="entry name" value="HAD_PGPPase"/>
    <property type="match status" value="1"/>
</dbReference>
<evidence type="ECO:0000313" key="2">
    <source>
        <dbReference type="Proteomes" id="UP000002169"/>
    </source>
</evidence>
<protein>
    <submittedName>
        <fullName evidence="1">HAD-superfamily subfamily IB hydrolase, TIGR01490</fullName>
    </submittedName>
</protein>
<sequence length="357" mass="39641">MMAGMLAQATRKAGMFERWFGAASGHVDYRAALGAPKQSLGFFPRRTEALAAKVRHAEENLVVVLAALSAVSGVVRAPDDAGVERTLFDRRNIVGQAVQQIRMPPAQLRGLDERVTDLLSRAVSCRPIRFRAGPRESAIFPGISSLSRRFSMTDRIVAAFDFDGTITTTDSFRHFVRQAVGTPRFTWAGLRALPWIVAMKVGLLSRGDAKAKFASFAFGPIREDALDAQARTFVDGYLPRLVRPEMLERIREHRARGHEVVLVSASPSLYLEKWAKTAGFDTVLATRLAFERGVFTGRLDGENCWGPQKVVRLRGWWGNRPPKQLFAYGDSRGDKEMAELANWSWIRGQGPMPPIGD</sequence>
<dbReference type="NCBIfam" id="TIGR01490">
    <property type="entry name" value="HAD-SF-IB-hyp1"/>
    <property type="match status" value="1"/>
</dbReference>
<dbReference type="GO" id="GO:0005737">
    <property type="term" value="C:cytoplasm"/>
    <property type="evidence" value="ECO:0007669"/>
    <property type="project" value="TreeGrafter"/>
</dbReference>
<dbReference type="Pfam" id="PF12710">
    <property type="entry name" value="HAD"/>
    <property type="match status" value="1"/>
</dbReference>
<dbReference type="EMBL" id="CP000958">
    <property type="protein sequence ID" value="ACA91363.1"/>
    <property type="molecule type" value="Genomic_DNA"/>
</dbReference>
<reference evidence="2" key="1">
    <citation type="submission" date="2008-02" db="EMBL/GenBank/DDBJ databases">
        <title>Complete sequence of chromosome 1 of Burkholderia cenocepacia MC0-3.</title>
        <authorList>
            <person name="Copeland A."/>
            <person name="Lucas S."/>
            <person name="Lapidus A."/>
            <person name="Barry K."/>
            <person name="Bruce D."/>
            <person name="Goodwin L."/>
            <person name="Glavina del Rio T."/>
            <person name="Dalin E."/>
            <person name="Tice H."/>
            <person name="Pitluck S."/>
            <person name="Chain P."/>
            <person name="Malfatti S."/>
            <person name="Shin M."/>
            <person name="Vergez L."/>
            <person name="Schmutz J."/>
            <person name="Larimer F."/>
            <person name="Land M."/>
            <person name="Hauser L."/>
            <person name="Kyrpides N."/>
            <person name="Mikhailova N."/>
            <person name="Tiedje J."/>
            <person name="Richardson P."/>
        </authorList>
    </citation>
    <scope>NUCLEOTIDE SEQUENCE [LARGE SCALE GENOMIC DNA]</scope>
    <source>
        <strain evidence="2">MC0-3</strain>
    </source>
</reference>
<dbReference type="Proteomes" id="UP000002169">
    <property type="component" value="Chromosome 1"/>
</dbReference>
<dbReference type="SUPFAM" id="SSF56784">
    <property type="entry name" value="HAD-like"/>
    <property type="match status" value="1"/>
</dbReference>
<dbReference type="PANTHER" id="PTHR43344:SF14">
    <property type="entry name" value="HAD-IB FAMILY HYDROLASE"/>
    <property type="match status" value="1"/>
</dbReference>
<dbReference type="InterPro" id="IPR036412">
    <property type="entry name" value="HAD-like_sf"/>
</dbReference>
<dbReference type="InterPro" id="IPR050582">
    <property type="entry name" value="HAD-like_SerB"/>
</dbReference>
<keyword evidence="1" id="KW-0378">Hydrolase</keyword>
<dbReference type="InterPro" id="IPR006385">
    <property type="entry name" value="HAD_hydro_SerB1"/>
</dbReference>
<name>B1JV63_BURO0</name>
<proteinExistence type="predicted"/>
<dbReference type="GO" id="GO:0006564">
    <property type="term" value="P:L-serine biosynthetic process"/>
    <property type="evidence" value="ECO:0007669"/>
    <property type="project" value="TreeGrafter"/>
</dbReference>
<dbReference type="HOGENOM" id="CLU_775385_0_0_4"/>
<dbReference type="PANTHER" id="PTHR43344">
    <property type="entry name" value="PHOSPHOSERINE PHOSPHATASE"/>
    <property type="match status" value="1"/>
</dbReference>
<evidence type="ECO:0000313" key="1">
    <source>
        <dbReference type="EMBL" id="ACA91363.1"/>
    </source>
</evidence>